<dbReference type="SMART" id="SM00530">
    <property type="entry name" value="HTH_XRE"/>
    <property type="match status" value="1"/>
</dbReference>
<dbReference type="PANTHER" id="PTHR46797:SF10">
    <property type="entry name" value="BLR1115 PROTEIN"/>
    <property type="match status" value="1"/>
</dbReference>
<reference evidence="4 5" key="1">
    <citation type="submission" date="2017-06" db="EMBL/GenBank/DDBJ databases">
        <title>Genome sequencing and assembly of Stenotrophomonas maltophilia DF07.</title>
        <authorList>
            <person name="Iyer R."/>
        </authorList>
    </citation>
    <scope>NUCLEOTIDE SEQUENCE [LARGE SCALE GENOMIC DNA]</scope>
    <source>
        <strain evidence="4 5">DF07</strain>
    </source>
</reference>
<dbReference type="InterPro" id="IPR001387">
    <property type="entry name" value="Cro/C1-type_HTH"/>
</dbReference>
<dbReference type="InterPro" id="IPR013096">
    <property type="entry name" value="Cupin_2"/>
</dbReference>
<feature type="domain" description="HTH cro/C1-type" evidence="3">
    <location>
        <begin position="23"/>
        <end position="77"/>
    </location>
</feature>
<protein>
    <submittedName>
        <fullName evidence="4">XRE family transcriptional regulator</fullName>
    </submittedName>
</protein>
<dbReference type="EMBL" id="NJGC01000003">
    <property type="protein sequence ID" value="PAM73702.1"/>
    <property type="molecule type" value="Genomic_DNA"/>
</dbReference>
<dbReference type="CDD" id="cd00093">
    <property type="entry name" value="HTH_XRE"/>
    <property type="match status" value="1"/>
</dbReference>
<evidence type="ECO:0000313" key="4">
    <source>
        <dbReference type="EMBL" id="PAM73702.1"/>
    </source>
</evidence>
<dbReference type="GO" id="GO:0005829">
    <property type="term" value="C:cytosol"/>
    <property type="evidence" value="ECO:0007669"/>
    <property type="project" value="TreeGrafter"/>
</dbReference>
<dbReference type="Gene3D" id="1.10.260.40">
    <property type="entry name" value="lambda repressor-like DNA-binding domains"/>
    <property type="match status" value="1"/>
</dbReference>
<dbReference type="AlphaFoldDB" id="A0A270NQZ6"/>
<sequence>MPNSSAPQTTPKGERAEALPSNLRRLRLEAQLTLDRLGALSGVSRAMISKIERGASVPTATVLGKLAAALQVSLSQLLGGFHARQPRLHGRERQAVYHDPASGFERRSLSPLFEDGAVDLAFNVLPPGKSVEFPPHHAGVEEFLVVHEGALAVVIDGRRFDVAAGDTLFFPSDCVHEFRNEGGEPAVFYIVINDRTRR</sequence>
<gene>
    <name evidence="4" type="ORF">CEK00_03980</name>
</gene>
<name>A0A270NQZ6_STEMA</name>
<dbReference type="InterPro" id="IPR010982">
    <property type="entry name" value="Lambda_DNA-bd_dom_sf"/>
</dbReference>
<dbReference type="SUPFAM" id="SSF51182">
    <property type="entry name" value="RmlC-like cupins"/>
    <property type="match status" value="1"/>
</dbReference>
<proteinExistence type="predicted"/>
<dbReference type="GO" id="GO:0003677">
    <property type="term" value="F:DNA binding"/>
    <property type="evidence" value="ECO:0007669"/>
    <property type="project" value="UniProtKB-KW"/>
</dbReference>
<dbReference type="RefSeq" id="WP_095377283.1">
    <property type="nucleotide sequence ID" value="NZ_NJGC01000003.1"/>
</dbReference>
<dbReference type="PANTHER" id="PTHR46797">
    <property type="entry name" value="HTH-TYPE TRANSCRIPTIONAL REGULATOR"/>
    <property type="match status" value="1"/>
</dbReference>
<feature type="compositionally biased region" description="Polar residues" evidence="2">
    <location>
        <begin position="1"/>
        <end position="11"/>
    </location>
</feature>
<dbReference type="SUPFAM" id="SSF47413">
    <property type="entry name" value="lambda repressor-like DNA-binding domains"/>
    <property type="match status" value="1"/>
</dbReference>
<organism evidence="4 5">
    <name type="scientific">Stenotrophomonas maltophilia</name>
    <name type="common">Pseudomonas maltophilia</name>
    <name type="synonym">Xanthomonas maltophilia</name>
    <dbReference type="NCBI Taxonomy" id="40324"/>
    <lineage>
        <taxon>Bacteria</taxon>
        <taxon>Pseudomonadati</taxon>
        <taxon>Pseudomonadota</taxon>
        <taxon>Gammaproteobacteria</taxon>
        <taxon>Lysobacterales</taxon>
        <taxon>Lysobacteraceae</taxon>
        <taxon>Stenotrophomonas</taxon>
        <taxon>Stenotrophomonas maltophilia group</taxon>
    </lineage>
</organism>
<keyword evidence="1" id="KW-0238">DNA-binding</keyword>
<accession>A0A270NQZ6</accession>
<dbReference type="InterPro" id="IPR011051">
    <property type="entry name" value="RmlC_Cupin_sf"/>
</dbReference>
<dbReference type="InterPro" id="IPR050807">
    <property type="entry name" value="TransReg_Diox_bact_type"/>
</dbReference>
<dbReference type="Proteomes" id="UP000216433">
    <property type="component" value="Unassembled WGS sequence"/>
</dbReference>
<dbReference type="GO" id="GO:0003700">
    <property type="term" value="F:DNA-binding transcription factor activity"/>
    <property type="evidence" value="ECO:0007669"/>
    <property type="project" value="TreeGrafter"/>
</dbReference>
<comment type="caution">
    <text evidence="4">The sequence shown here is derived from an EMBL/GenBank/DDBJ whole genome shotgun (WGS) entry which is preliminary data.</text>
</comment>
<evidence type="ECO:0000313" key="5">
    <source>
        <dbReference type="Proteomes" id="UP000216433"/>
    </source>
</evidence>
<evidence type="ECO:0000259" key="3">
    <source>
        <dbReference type="PROSITE" id="PS50943"/>
    </source>
</evidence>
<dbReference type="Gene3D" id="2.60.120.10">
    <property type="entry name" value="Jelly Rolls"/>
    <property type="match status" value="1"/>
</dbReference>
<feature type="region of interest" description="Disordered" evidence="2">
    <location>
        <begin position="1"/>
        <end position="20"/>
    </location>
</feature>
<dbReference type="Pfam" id="PF07883">
    <property type="entry name" value="Cupin_2"/>
    <property type="match status" value="1"/>
</dbReference>
<dbReference type="CDD" id="cd02209">
    <property type="entry name" value="cupin_XRE_C"/>
    <property type="match status" value="1"/>
</dbReference>
<dbReference type="PROSITE" id="PS50943">
    <property type="entry name" value="HTH_CROC1"/>
    <property type="match status" value="1"/>
</dbReference>
<dbReference type="InterPro" id="IPR014710">
    <property type="entry name" value="RmlC-like_jellyroll"/>
</dbReference>
<dbReference type="Pfam" id="PF01381">
    <property type="entry name" value="HTH_3"/>
    <property type="match status" value="1"/>
</dbReference>
<evidence type="ECO:0000256" key="2">
    <source>
        <dbReference type="SAM" id="MobiDB-lite"/>
    </source>
</evidence>
<evidence type="ECO:0000256" key="1">
    <source>
        <dbReference type="ARBA" id="ARBA00023125"/>
    </source>
</evidence>